<name>A0ABY9JN75_9ACTN</name>
<sequence>MRNSTTLAEAIDMSTGFTDFFATIGLTGTGLVTKGIAAVIAIVAVLMLLKLPTDPKAALRKGGMAIGTLFVAVILAMYGSSLFSTVTSV</sequence>
<gene>
    <name evidence="2" type="ORF">P8A20_37220</name>
</gene>
<keyword evidence="3" id="KW-1185">Reference proteome</keyword>
<evidence type="ECO:0000313" key="3">
    <source>
        <dbReference type="Proteomes" id="UP001224433"/>
    </source>
</evidence>
<dbReference type="EMBL" id="CP120984">
    <property type="protein sequence ID" value="WLQ69186.1"/>
    <property type="molecule type" value="Genomic_DNA"/>
</dbReference>
<feature type="transmembrane region" description="Helical" evidence="1">
    <location>
        <begin position="63"/>
        <end position="83"/>
    </location>
</feature>
<keyword evidence="1" id="KW-0812">Transmembrane</keyword>
<proteinExistence type="predicted"/>
<evidence type="ECO:0000313" key="2">
    <source>
        <dbReference type="EMBL" id="WLQ69186.1"/>
    </source>
</evidence>
<evidence type="ECO:0000256" key="1">
    <source>
        <dbReference type="SAM" id="Phobius"/>
    </source>
</evidence>
<reference evidence="2 3" key="1">
    <citation type="submission" date="2023-03" db="EMBL/GenBank/DDBJ databases">
        <title>Isolation and description of six Streptomyces strains from soil environments, able to metabolize different microbial glucans.</title>
        <authorList>
            <person name="Widen T."/>
            <person name="Larsbrink J."/>
        </authorList>
    </citation>
    <scope>NUCLEOTIDE SEQUENCE [LARGE SCALE GENOMIC DNA]</scope>
    <source>
        <strain evidence="2 3">Alt3</strain>
        <plasmid evidence="2 3">unnamed1</plasmid>
    </source>
</reference>
<accession>A0ABY9JN75</accession>
<organism evidence="2 3">
    <name type="scientific">Streptomyces glycanivorans</name>
    <dbReference type="NCBI Taxonomy" id="3033808"/>
    <lineage>
        <taxon>Bacteria</taxon>
        <taxon>Bacillati</taxon>
        <taxon>Actinomycetota</taxon>
        <taxon>Actinomycetes</taxon>
        <taxon>Kitasatosporales</taxon>
        <taxon>Streptomycetaceae</taxon>
        <taxon>Streptomyces</taxon>
    </lineage>
</organism>
<dbReference type="Proteomes" id="UP001224433">
    <property type="component" value="Plasmid unnamed1"/>
</dbReference>
<keyword evidence="2" id="KW-0614">Plasmid</keyword>
<dbReference type="RefSeq" id="WP_306105262.1">
    <property type="nucleotide sequence ID" value="NZ_CP120984.1"/>
</dbReference>
<keyword evidence="1" id="KW-0472">Membrane</keyword>
<protein>
    <submittedName>
        <fullName evidence="2">Uncharacterized protein</fullName>
    </submittedName>
</protein>
<keyword evidence="1" id="KW-1133">Transmembrane helix</keyword>
<geneLocation type="plasmid" evidence="2 3">
    <name>unnamed1</name>
</geneLocation>
<feature type="transmembrane region" description="Helical" evidence="1">
    <location>
        <begin position="20"/>
        <end position="51"/>
    </location>
</feature>